<evidence type="ECO:0000313" key="2">
    <source>
        <dbReference type="EMBL" id="GAA2699950.1"/>
    </source>
</evidence>
<feature type="region of interest" description="Disordered" evidence="1">
    <location>
        <begin position="47"/>
        <end position="70"/>
    </location>
</feature>
<gene>
    <name evidence="2" type="ORF">GCM10010412_096840</name>
</gene>
<evidence type="ECO:0000313" key="3">
    <source>
        <dbReference type="Proteomes" id="UP001501666"/>
    </source>
</evidence>
<name>A0ABP6FSC1_9ACTN</name>
<dbReference type="Pfam" id="PF02646">
    <property type="entry name" value="RmuC"/>
    <property type="match status" value="1"/>
</dbReference>
<proteinExistence type="predicted"/>
<comment type="caution">
    <text evidence="2">The sequence shown here is derived from an EMBL/GenBank/DDBJ whole genome shotgun (WGS) entry which is preliminary data.</text>
</comment>
<protein>
    <submittedName>
        <fullName evidence="2">Uncharacterized protein</fullName>
    </submittedName>
</protein>
<keyword evidence="3" id="KW-1185">Reference proteome</keyword>
<dbReference type="Proteomes" id="UP001501666">
    <property type="component" value="Unassembled WGS sequence"/>
</dbReference>
<dbReference type="EMBL" id="BAAATE010000058">
    <property type="protein sequence ID" value="GAA2699950.1"/>
    <property type="molecule type" value="Genomic_DNA"/>
</dbReference>
<reference evidence="3" key="1">
    <citation type="journal article" date="2019" name="Int. J. Syst. Evol. Microbiol.">
        <title>The Global Catalogue of Microorganisms (GCM) 10K type strain sequencing project: providing services to taxonomists for standard genome sequencing and annotation.</title>
        <authorList>
            <consortium name="The Broad Institute Genomics Platform"/>
            <consortium name="The Broad Institute Genome Sequencing Center for Infectious Disease"/>
            <person name="Wu L."/>
            <person name="Ma J."/>
        </authorList>
    </citation>
    <scope>NUCLEOTIDE SEQUENCE [LARGE SCALE GENOMIC DNA]</scope>
    <source>
        <strain evidence="3">JCM 6835</strain>
    </source>
</reference>
<accession>A0ABP6FSC1</accession>
<organism evidence="2 3">
    <name type="scientific">Nonomuraea recticatena</name>
    <dbReference type="NCBI Taxonomy" id="46178"/>
    <lineage>
        <taxon>Bacteria</taxon>
        <taxon>Bacillati</taxon>
        <taxon>Actinomycetota</taxon>
        <taxon>Actinomycetes</taxon>
        <taxon>Streptosporangiales</taxon>
        <taxon>Streptosporangiaceae</taxon>
        <taxon>Nonomuraea</taxon>
    </lineage>
</organism>
<sequence length="70" mass="7615">MIHLFGDKHVVVDSKVPMAAFMAAIEAADEAEADKHWADHARQLRQHVNARGNNRAKDVGKTSAPARAAL</sequence>
<dbReference type="RefSeq" id="WP_346157464.1">
    <property type="nucleotide sequence ID" value="NZ_BAAATE010000058.1"/>
</dbReference>
<evidence type="ECO:0000256" key="1">
    <source>
        <dbReference type="SAM" id="MobiDB-lite"/>
    </source>
</evidence>
<dbReference type="InterPro" id="IPR003798">
    <property type="entry name" value="DNA_recombination_RmuC"/>
</dbReference>